<feature type="transmembrane region" description="Helical" evidence="12">
    <location>
        <begin position="442"/>
        <end position="463"/>
    </location>
</feature>
<dbReference type="InterPro" id="IPR004299">
    <property type="entry name" value="MBOAT_fam"/>
</dbReference>
<name>A0A369Z8L8_HAEPH</name>
<feature type="transmembrane region" description="Helical" evidence="12">
    <location>
        <begin position="348"/>
        <end position="370"/>
    </location>
</feature>
<organism evidence="13 14">
    <name type="scientific">Haemophilus parahaemolyticus</name>
    <dbReference type="NCBI Taxonomy" id="735"/>
    <lineage>
        <taxon>Bacteria</taxon>
        <taxon>Pseudomonadati</taxon>
        <taxon>Pseudomonadota</taxon>
        <taxon>Gammaproteobacteria</taxon>
        <taxon>Pasteurellales</taxon>
        <taxon>Pasteurellaceae</taxon>
        <taxon>Haemophilus</taxon>
    </lineage>
</organism>
<dbReference type="RefSeq" id="WP_111313421.1">
    <property type="nucleotide sequence ID" value="NZ_CAUSQF010000010.1"/>
</dbReference>
<evidence type="ECO:0000256" key="10">
    <source>
        <dbReference type="ARBA" id="ARBA00023315"/>
    </source>
</evidence>
<evidence type="ECO:0000313" key="13">
    <source>
        <dbReference type="EMBL" id="RDF01206.1"/>
    </source>
</evidence>
<dbReference type="EMBL" id="QEQD01000009">
    <property type="protein sequence ID" value="RDF01206.1"/>
    <property type="molecule type" value="Genomic_DNA"/>
</dbReference>
<dbReference type="InterPro" id="IPR024194">
    <property type="entry name" value="Ac/AlaTfrase_AlgI/DltB"/>
</dbReference>
<feature type="transmembrane region" description="Helical" evidence="12">
    <location>
        <begin position="147"/>
        <end position="166"/>
    </location>
</feature>
<evidence type="ECO:0000256" key="9">
    <source>
        <dbReference type="ARBA" id="ARBA00023136"/>
    </source>
</evidence>
<evidence type="ECO:0000256" key="5">
    <source>
        <dbReference type="ARBA" id="ARBA00022679"/>
    </source>
</evidence>
<dbReference type="Proteomes" id="UP000253999">
    <property type="component" value="Unassembled WGS sequence"/>
</dbReference>
<reference evidence="13 14" key="1">
    <citation type="submission" date="2018-05" db="EMBL/GenBank/DDBJ databases">
        <title>Draft Genome Sequences for a Diverse set of 7 Haemophilus Species.</title>
        <authorList>
            <person name="Nichols M."/>
            <person name="Topaz N."/>
            <person name="Wang X."/>
            <person name="Wang X."/>
            <person name="Boxrud D."/>
        </authorList>
    </citation>
    <scope>NUCLEOTIDE SEQUENCE [LARGE SCALE GENOMIC DNA]</scope>
    <source>
        <strain evidence="13 14">C2010039593</strain>
    </source>
</reference>
<evidence type="ECO:0000256" key="7">
    <source>
        <dbReference type="ARBA" id="ARBA00022841"/>
    </source>
</evidence>
<feature type="transmembrane region" description="Helical" evidence="12">
    <location>
        <begin position="218"/>
        <end position="239"/>
    </location>
</feature>
<feature type="transmembrane region" description="Helical" evidence="12">
    <location>
        <begin position="6"/>
        <end position="23"/>
    </location>
</feature>
<evidence type="ECO:0000313" key="14">
    <source>
        <dbReference type="Proteomes" id="UP000253999"/>
    </source>
</evidence>
<comment type="pathway">
    <text evidence="2 11">Glycan biosynthesis; alginate biosynthesis.</text>
</comment>
<dbReference type="PANTHER" id="PTHR13285">
    <property type="entry name" value="ACYLTRANSFERASE"/>
    <property type="match status" value="1"/>
</dbReference>
<keyword evidence="8 12" id="KW-1133">Transmembrane helix</keyword>
<evidence type="ECO:0000256" key="11">
    <source>
        <dbReference type="PIRNR" id="PIRNR016636"/>
    </source>
</evidence>
<keyword evidence="6 11" id="KW-0812">Transmembrane</keyword>
<evidence type="ECO:0000256" key="1">
    <source>
        <dbReference type="ARBA" id="ARBA00004651"/>
    </source>
</evidence>
<dbReference type="AlphaFoldDB" id="A0A369Z8L8"/>
<evidence type="ECO:0000256" key="8">
    <source>
        <dbReference type="ARBA" id="ARBA00022989"/>
    </source>
</evidence>
<dbReference type="UniPathway" id="UPA00286"/>
<dbReference type="PANTHER" id="PTHR13285:SF23">
    <property type="entry name" value="TEICHOIC ACID D-ALANYLTRANSFERASE"/>
    <property type="match status" value="1"/>
</dbReference>
<feature type="transmembrane region" description="Helical" evidence="12">
    <location>
        <begin position="319"/>
        <end position="336"/>
    </location>
</feature>
<dbReference type="GO" id="GO:0005886">
    <property type="term" value="C:plasma membrane"/>
    <property type="evidence" value="ECO:0007669"/>
    <property type="project" value="UniProtKB-SubCell"/>
</dbReference>
<sequence length="465" mass="53829">MVFSSLIFIFLFLPIVLGLYYLTKSLYIRNWILVSSSILFYAWGEPIWVILLLLSATVDYFNGKFIENHRGQPIAKLGLIITFIVNLGLLGFFKYSGFVIENINQLFKLNITAPTFALPVGISFYVFMSLSYTLDVWYNKVKAQQSYAAFLVYIANFHHLVAGPIIRYGHIAKEITERYFRWEDFHYGVNRFSKGLFKKVCIANTAGALAIPLLNGEISSLSIVGAWLSIILFSLQIYFDFSGYSDMAIGLGKMFGFHYHENFKHPYTAKSISDFWRRWHISLSSFFKDYVYIPLGGNKHNQIRNILIVWSLTGLWHGASWNFIIWGAYFGLLLLIEKFLLHKILDKLPSIFQHTYALFFIVIGWAIFYFTDLTQLNAHLQVMFGLTSAELYDYRDSSLVMSNLYWFGITLLLCMPVRAFFQEKLTAWNSTLAIFSEFIQTLLFMGCSIALLVGSTYNPFIYFRF</sequence>
<evidence type="ECO:0000256" key="2">
    <source>
        <dbReference type="ARBA" id="ARBA00005182"/>
    </source>
</evidence>
<dbReference type="Pfam" id="PF03062">
    <property type="entry name" value="MBOAT"/>
    <property type="match status" value="1"/>
</dbReference>
<dbReference type="GO" id="GO:0016746">
    <property type="term" value="F:acyltransferase activity"/>
    <property type="evidence" value="ECO:0007669"/>
    <property type="project" value="UniProtKB-KW"/>
</dbReference>
<dbReference type="EC" id="2.3.1.-" evidence="11"/>
<feature type="transmembrane region" description="Helical" evidence="12">
    <location>
        <begin position="107"/>
        <end position="127"/>
    </location>
</feature>
<evidence type="ECO:0000256" key="4">
    <source>
        <dbReference type="ARBA" id="ARBA00022475"/>
    </source>
</evidence>
<comment type="similarity">
    <text evidence="3 11">Belongs to the membrane-bound acyltransferase family.</text>
</comment>
<gene>
    <name evidence="13" type="ORF">DPV98_08665</name>
</gene>
<feature type="transmembrane region" description="Helical" evidence="12">
    <location>
        <begin position="74"/>
        <end position="95"/>
    </location>
</feature>
<dbReference type="InterPro" id="IPR051085">
    <property type="entry name" value="MB_O-acyltransferase"/>
</dbReference>
<keyword evidence="5 11" id="KW-0808">Transferase</keyword>
<comment type="caution">
    <text evidence="13">The sequence shown here is derived from an EMBL/GenBank/DDBJ whole genome shotgun (WGS) entry which is preliminary data.</text>
</comment>
<proteinExistence type="inferred from homology"/>
<protein>
    <recommendedName>
        <fullName evidence="11">Probable alginate O-acetylase</fullName>
        <ecNumber evidence="11">2.3.1.-</ecNumber>
    </recommendedName>
</protein>
<comment type="subcellular location">
    <subcellularLocation>
        <location evidence="11">Cell inner membrane</location>
    </subcellularLocation>
    <subcellularLocation>
        <location evidence="1">Cell membrane</location>
        <topology evidence="1">Multi-pass membrane protein</topology>
    </subcellularLocation>
</comment>
<keyword evidence="7 11" id="KW-0016">Alginate biosynthesis</keyword>
<evidence type="ECO:0000256" key="3">
    <source>
        <dbReference type="ARBA" id="ARBA00010323"/>
    </source>
</evidence>
<dbReference type="GO" id="GO:0042121">
    <property type="term" value="P:alginic acid biosynthetic process"/>
    <property type="evidence" value="ECO:0007669"/>
    <property type="project" value="UniProtKB-UniRule"/>
</dbReference>
<dbReference type="InterPro" id="IPR028362">
    <property type="entry name" value="AlgI"/>
</dbReference>
<dbReference type="PIRSF" id="PIRSF500217">
    <property type="entry name" value="AlgI"/>
    <property type="match status" value="1"/>
</dbReference>
<feature type="transmembrane region" description="Helical" evidence="12">
    <location>
        <begin position="30"/>
        <end position="54"/>
    </location>
</feature>
<dbReference type="STRING" id="735.B0185_05675"/>
<keyword evidence="9 11" id="KW-0472">Membrane</keyword>
<feature type="transmembrane region" description="Helical" evidence="12">
    <location>
        <begin position="404"/>
        <end position="421"/>
    </location>
</feature>
<dbReference type="PIRSF" id="PIRSF016636">
    <property type="entry name" value="AlgI_DltB"/>
    <property type="match status" value="1"/>
</dbReference>
<keyword evidence="4 11" id="KW-1003">Cell membrane</keyword>
<evidence type="ECO:0000256" key="12">
    <source>
        <dbReference type="SAM" id="Phobius"/>
    </source>
</evidence>
<evidence type="ECO:0000256" key="6">
    <source>
        <dbReference type="ARBA" id="ARBA00022692"/>
    </source>
</evidence>
<accession>A0A369Z8L8</accession>
<keyword evidence="11" id="KW-0997">Cell inner membrane</keyword>
<keyword evidence="10 11" id="KW-0012">Acyltransferase</keyword>